<dbReference type="InterPro" id="IPR005537">
    <property type="entry name" value="RAMP_III_fam"/>
</dbReference>
<evidence type="ECO:0000259" key="9">
    <source>
        <dbReference type="Pfam" id="PF03787"/>
    </source>
</evidence>
<dbReference type="PANTHER" id="PTHR35579">
    <property type="entry name" value="CRISPR SYSTEM CMS ENDORIBONUCLEASE CSM3"/>
    <property type="match status" value="1"/>
</dbReference>
<dbReference type="RefSeq" id="WP_101303214.1">
    <property type="nucleotide sequence ID" value="NZ_CP025197.1"/>
</dbReference>
<dbReference type="InterPro" id="IPR052216">
    <property type="entry name" value="CRISPR_Csm3_endoribonuclease"/>
</dbReference>
<feature type="domain" description="CRISPR type III-associated protein" evidence="9">
    <location>
        <begin position="13"/>
        <end position="206"/>
    </location>
</feature>
<keyword evidence="6" id="KW-0694">RNA-binding</keyword>
<dbReference type="GO" id="GO:0051607">
    <property type="term" value="P:defense response to virus"/>
    <property type="evidence" value="ECO:0007669"/>
    <property type="project" value="UniProtKB-KW"/>
</dbReference>
<comment type="similarity">
    <text evidence="1">Belongs to the CRISPR-associated Csm3 family.</text>
</comment>
<keyword evidence="11" id="KW-1185">Reference proteome</keyword>
<evidence type="ECO:0000256" key="5">
    <source>
        <dbReference type="ARBA" id="ARBA00022801"/>
    </source>
</evidence>
<evidence type="ECO:0000256" key="4">
    <source>
        <dbReference type="ARBA" id="ARBA00022759"/>
    </source>
</evidence>
<dbReference type="EMBL" id="CP025197">
    <property type="protein sequence ID" value="AUG58635.1"/>
    <property type="molecule type" value="Genomic_DNA"/>
</dbReference>
<gene>
    <name evidence="10" type="ORF">HVS_13860</name>
</gene>
<dbReference type="GO" id="GO:0016787">
    <property type="term" value="F:hydrolase activity"/>
    <property type="evidence" value="ECO:0007669"/>
    <property type="project" value="UniProtKB-KW"/>
</dbReference>
<protein>
    <recommendedName>
        <fullName evidence="2">CRISPR system Cms endoribonuclease Csm3</fullName>
    </recommendedName>
    <alternativeName>
        <fullName evidence="8">CRISPR type III A-associated RAMP protein Csm3</fullName>
    </alternativeName>
</protein>
<evidence type="ECO:0000256" key="3">
    <source>
        <dbReference type="ARBA" id="ARBA00022722"/>
    </source>
</evidence>
<organism evidence="10 11">
    <name type="scientific">Acetivibrio saccincola</name>
    <dbReference type="NCBI Taxonomy" id="1677857"/>
    <lineage>
        <taxon>Bacteria</taxon>
        <taxon>Bacillati</taxon>
        <taxon>Bacillota</taxon>
        <taxon>Clostridia</taxon>
        <taxon>Eubacteriales</taxon>
        <taxon>Oscillospiraceae</taxon>
        <taxon>Acetivibrio</taxon>
    </lineage>
</organism>
<evidence type="ECO:0000256" key="7">
    <source>
        <dbReference type="ARBA" id="ARBA00023118"/>
    </source>
</evidence>
<evidence type="ECO:0000313" key="10">
    <source>
        <dbReference type="EMBL" id="AUG58635.1"/>
    </source>
</evidence>
<evidence type="ECO:0000256" key="8">
    <source>
        <dbReference type="ARBA" id="ARBA00033183"/>
    </source>
</evidence>
<dbReference type="PANTHER" id="PTHR35579:SF6">
    <property type="entry name" value="DUF324 DOMAIN-CONTAINING PROTEIN"/>
    <property type="match status" value="1"/>
</dbReference>
<dbReference type="Pfam" id="PF03787">
    <property type="entry name" value="RAMPs"/>
    <property type="match status" value="1"/>
</dbReference>
<keyword evidence="7" id="KW-0051">Antiviral defense</keyword>
<dbReference type="Proteomes" id="UP000233534">
    <property type="component" value="Chromosome"/>
</dbReference>
<keyword evidence="5" id="KW-0378">Hydrolase</keyword>
<dbReference type="InterPro" id="IPR013412">
    <property type="entry name" value="CRISPR-assoc_RAMP_Csm3"/>
</dbReference>
<dbReference type="GO" id="GO:0004519">
    <property type="term" value="F:endonuclease activity"/>
    <property type="evidence" value="ECO:0007669"/>
    <property type="project" value="UniProtKB-KW"/>
</dbReference>
<evidence type="ECO:0000313" key="11">
    <source>
        <dbReference type="Proteomes" id="UP000233534"/>
    </source>
</evidence>
<proteinExistence type="inferred from homology"/>
<keyword evidence="4" id="KW-0255">Endonuclease</keyword>
<dbReference type="GO" id="GO:0003723">
    <property type="term" value="F:RNA binding"/>
    <property type="evidence" value="ECO:0007669"/>
    <property type="project" value="UniProtKB-KW"/>
</dbReference>
<dbReference type="KEGG" id="hsc:HVS_13860"/>
<dbReference type="NCBIfam" id="TIGR02582">
    <property type="entry name" value="cas7_TM1809"/>
    <property type="match status" value="1"/>
</dbReference>
<evidence type="ECO:0000256" key="6">
    <source>
        <dbReference type="ARBA" id="ARBA00022884"/>
    </source>
</evidence>
<name>A0A2K9EHD4_9FIRM</name>
<sequence>MQLSKVYKITGEIVCISNLHIGGSKDSIGIGTMDNPVIKHPITSDPYIPGSSLKGRMRCNMERRLGRYGTSREGKAEPCNCGKCIVCKVFGTLRNSGIGPTRLIVRDSPMTEESKEKGRRFMDEEGKSIYGVKHETAIDRKTGAALGGSLRPIEFVPADTVFKLEMNLQIYDEDNENEMLNFVKRALKSLEETYIGGMGSRGYGQIRLRNLKLNDEPFGLESVSF</sequence>
<keyword evidence="3" id="KW-0540">Nuclease</keyword>
<evidence type="ECO:0000256" key="2">
    <source>
        <dbReference type="ARBA" id="ARBA00022150"/>
    </source>
</evidence>
<dbReference type="AlphaFoldDB" id="A0A2K9EHD4"/>
<evidence type="ECO:0000256" key="1">
    <source>
        <dbReference type="ARBA" id="ARBA00006342"/>
    </source>
</evidence>
<accession>A0A2K9EHD4</accession>
<reference evidence="10 11" key="1">
    <citation type="submission" date="2017-12" db="EMBL/GenBank/DDBJ databases">
        <title>Complete genome sequence of Herbivorax saccincola GGR1, a novel Cellulosome-producing hydrolytic bacterium in a thermophilic biogas plant, established by Illumina and Nanopore MinION sequencing.</title>
        <authorList>
            <person name="Pechtl A."/>
            <person name="Ruckert C."/>
            <person name="Koeck D.E."/>
            <person name="Maus I."/>
            <person name="Winkler A."/>
            <person name="Kalinowski J."/>
            <person name="Puhler A."/>
            <person name="Schwarz W.W."/>
            <person name="Zverlov V.V."/>
            <person name="Schluter A."/>
            <person name="Liebl W."/>
        </authorList>
    </citation>
    <scope>NUCLEOTIDE SEQUENCE [LARGE SCALE GENOMIC DNA]</scope>
    <source>
        <strain evidence="11">SR1</strain>
    </source>
</reference>